<dbReference type="OrthoDB" id="691018at2759"/>
<evidence type="ECO:0000313" key="3">
    <source>
        <dbReference type="EnsemblPlants" id="KQJ93532"/>
    </source>
</evidence>
<evidence type="ECO:0000256" key="1">
    <source>
        <dbReference type="SAM" id="SignalP"/>
    </source>
</evidence>
<dbReference type="OMA" id="ASHGAMM"/>
<sequence length="85" mass="9557">MGKKMLAPFFLAILLITTLEMVPEVAGDDLKCDIPWQPCTGVCFKSGECMRCCKKFGYYHGRCIFTKGDGCYCCHEPKSGQQLQH</sequence>
<reference evidence="2" key="2">
    <citation type="submission" date="2017-06" db="EMBL/GenBank/DDBJ databases">
        <title>WGS assembly of Brachypodium distachyon.</title>
        <authorList>
            <consortium name="The International Brachypodium Initiative"/>
            <person name="Lucas S."/>
            <person name="Harmon-Smith M."/>
            <person name="Lail K."/>
            <person name="Tice H."/>
            <person name="Grimwood J."/>
            <person name="Bruce D."/>
            <person name="Barry K."/>
            <person name="Shu S."/>
            <person name="Lindquist E."/>
            <person name="Wang M."/>
            <person name="Pitluck S."/>
            <person name="Vogel J.P."/>
            <person name="Garvin D.F."/>
            <person name="Mockler T.C."/>
            <person name="Schmutz J."/>
            <person name="Rokhsar D."/>
            <person name="Bevan M.W."/>
        </authorList>
    </citation>
    <scope>NUCLEOTIDE SEQUENCE</scope>
    <source>
        <strain evidence="2">Bd21</strain>
    </source>
</reference>
<evidence type="ECO:0000313" key="4">
    <source>
        <dbReference type="Proteomes" id="UP000008810"/>
    </source>
</evidence>
<reference evidence="2 3" key="1">
    <citation type="journal article" date="2010" name="Nature">
        <title>Genome sequencing and analysis of the model grass Brachypodium distachyon.</title>
        <authorList>
            <consortium name="International Brachypodium Initiative"/>
        </authorList>
    </citation>
    <scope>NUCLEOTIDE SEQUENCE [LARGE SCALE GENOMIC DNA]</scope>
    <source>
        <strain evidence="2 3">Bd21</strain>
    </source>
</reference>
<gene>
    <name evidence="2" type="ORF">BRADI_3g05200v3</name>
</gene>
<dbReference type="InParanoid" id="I1HXN9"/>
<dbReference type="EnsemblPlants" id="KQJ93532">
    <property type="protein sequence ID" value="KQJ93532"/>
    <property type="gene ID" value="BRADI_3g05200v3"/>
</dbReference>
<keyword evidence="1" id="KW-0732">Signal</keyword>
<dbReference type="Proteomes" id="UP000008810">
    <property type="component" value="Chromosome 3"/>
</dbReference>
<protein>
    <recommendedName>
        <fullName evidence="5">Knottin scorpion toxin-like domain-containing protein</fullName>
    </recommendedName>
</protein>
<feature type="signal peptide" evidence="1">
    <location>
        <begin position="1"/>
        <end position="27"/>
    </location>
</feature>
<dbReference type="GO" id="GO:0006952">
    <property type="term" value="P:defense response"/>
    <property type="evidence" value="ECO:0000318"/>
    <property type="project" value="GO_Central"/>
</dbReference>
<keyword evidence="4" id="KW-1185">Reference proteome</keyword>
<dbReference type="HOGENOM" id="CLU_172795_0_0_1"/>
<dbReference type="eggNOG" id="ENOG502R3WQ">
    <property type="taxonomic scope" value="Eukaryota"/>
</dbReference>
<dbReference type="Gramene" id="KQJ93532">
    <property type="protein sequence ID" value="KQJ93532"/>
    <property type="gene ID" value="BRADI_3g05200v3"/>
</dbReference>
<organism evidence="3">
    <name type="scientific">Brachypodium distachyon</name>
    <name type="common">Purple false brome</name>
    <name type="synonym">Trachynia distachya</name>
    <dbReference type="NCBI Taxonomy" id="15368"/>
    <lineage>
        <taxon>Eukaryota</taxon>
        <taxon>Viridiplantae</taxon>
        <taxon>Streptophyta</taxon>
        <taxon>Embryophyta</taxon>
        <taxon>Tracheophyta</taxon>
        <taxon>Spermatophyta</taxon>
        <taxon>Magnoliopsida</taxon>
        <taxon>Liliopsida</taxon>
        <taxon>Poales</taxon>
        <taxon>Poaceae</taxon>
        <taxon>BOP clade</taxon>
        <taxon>Pooideae</taxon>
        <taxon>Stipodae</taxon>
        <taxon>Brachypodieae</taxon>
        <taxon>Brachypodium</taxon>
    </lineage>
</organism>
<evidence type="ECO:0008006" key="5">
    <source>
        <dbReference type="Google" id="ProtNLM"/>
    </source>
</evidence>
<proteinExistence type="predicted"/>
<dbReference type="AlphaFoldDB" id="I1HXN9"/>
<feature type="chain" id="PRO_5014094862" description="Knottin scorpion toxin-like domain-containing protein" evidence="1">
    <location>
        <begin position="28"/>
        <end position="85"/>
    </location>
</feature>
<evidence type="ECO:0000313" key="2">
    <source>
        <dbReference type="EMBL" id="KQJ93532.1"/>
    </source>
</evidence>
<name>I1HXN9_BRADI</name>
<accession>I1HXN9</accession>
<reference evidence="3" key="3">
    <citation type="submission" date="2018-08" db="UniProtKB">
        <authorList>
            <consortium name="EnsemblPlants"/>
        </authorList>
    </citation>
    <scope>IDENTIFICATION</scope>
    <source>
        <strain evidence="3">cv. Bd21</strain>
    </source>
</reference>
<dbReference type="EMBL" id="CM000882">
    <property type="protein sequence ID" value="KQJ93532.1"/>
    <property type="molecule type" value="Genomic_DNA"/>
</dbReference>